<dbReference type="KEGG" id="parq:DSM112329_01028"/>
<dbReference type="EMBL" id="CP114014">
    <property type="protein sequence ID" value="XAY04198.1"/>
    <property type="molecule type" value="Genomic_DNA"/>
</dbReference>
<evidence type="ECO:0000313" key="2">
    <source>
        <dbReference type="EMBL" id="XAY04198.1"/>
    </source>
</evidence>
<accession>A0AAU7ARI7</accession>
<feature type="region of interest" description="Disordered" evidence="1">
    <location>
        <begin position="211"/>
        <end position="231"/>
    </location>
</feature>
<sequence length="384" mass="41795">MVVTRRDANARTAPAAPGVPVTGRDGSFASSPLGFGRMPSGMSLDEIRTAGLLFGEELALGLVEPSALRTPEVLRTVRTGMIPSLPSRLFQARQLRRGRLSGHEHSTGPRMAARRAILGDAALGRPKLLIRVDGFPHMNAWDAPAAVSTTRAAEFHAVLRDAGVPYLMSVLPRVPRRPLEPQTDEYRVHASDERELLAELRRDGVSFGAHGLDHRSRSTKASRRSEFPGGKPKEIAARLDEAIAALRDEALHTDVFVPPFDRFGAICWRVLAERFDVVCGGPASVATMGFHPTPSWRGDAVWMPAYAPLHGTAAEVLPAVRELVAQQTSLWIPVVLQWDREVDDLRALRELCDVLAAGELARSWDDFLLAVNASRQLASSIAAA</sequence>
<proteinExistence type="predicted"/>
<dbReference type="InterPro" id="IPR018763">
    <property type="entry name" value="DUF2334"/>
</dbReference>
<dbReference type="GO" id="GO:0005975">
    <property type="term" value="P:carbohydrate metabolic process"/>
    <property type="evidence" value="ECO:0007669"/>
    <property type="project" value="InterPro"/>
</dbReference>
<feature type="region of interest" description="Disordered" evidence="1">
    <location>
        <begin position="1"/>
        <end position="25"/>
    </location>
</feature>
<dbReference type="Gene3D" id="3.20.20.370">
    <property type="entry name" value="Glycoside hydrolase/deacetylase"/>
    <property type="match status" value="1"/>
</dbReference>
<dbReference type="InterPro" id="IPR011330">
    <property type="entry name" value="Glyco_hydro/deAcase_b/a-brl"/>
</dbReference>
<evidence type="ECO:0000256" key="1">
    <source>
        <dbReference type="SAM" id="MobiDB-lite"/>
    </source>
</evidence>
<name>A0AAU7ARI7_9ACTN</name>
<dbReference type="Pfam" id="PF10096">
    <property type="entry name" value="DUF2334"/>
    <property type="match status" value="1"/>
</dbReference>
<dbReference type="SUPFAM" id="SSF88713">
    <property type="entry name" value="Glycoside hydrolase/deacetylase"/>
    <property type="match status" value="1"/>
</dbReference>
<gene>
    <name evidence="2" type="ORF">DSM112329_01028</name>
</gene>
<dbReference type="AlphaFoldDB" id="A0AAU7ARI7"/>
<reference evidence="2" key="1">
    <citation type="submission" date="2022-12" db="EMBL/GenBank/DDBJ databases">
        <title>Paraconexibacter alkalitolerans sp. nov. and Baekduia alba sp. nov., isolated from soil and emended description of the genera Paraconexibacter (Chun et al., 2020) and Baekduia (An et al., 2020).</title>
        <authorList>
            <person name="Vieira S."/>
            <person name="Huber K.J."/>
            <person name="Geppert A."/>
            <person name="Wolf J."/>
            <person name="Neumann-Schaal M."/>
            <person name="Muesken M."/>
            <person name="Overmann J."/>
        </authorList>
    </citation>
    <scope>NUCLEOTIDE SEQUENCE</scope>
    <source>
        <strain evidence="2">AEG42_29</strain>
    </source>
</reference>
<protein>
    <recommendedName>
        <fullName evidence="3">DUF2334 domain-containing protein</fullName>
    </recommendedName>
</protein>
<evidence type="ECO:0008006" key="3">
    <source>
        <dbReference type="Google" id="ProtNLM"/>
    </source>
</evidence>
<organism evidence="2">
    <name type="scientific">Paraconexibacter sp. AEG42_29</name>
    <dbReference type="NCBI Taxonomy" id="2997339"/>
    <lineage>
        <taxon>Bacteria</taxon>
        <taxon>Bacillati</taxon>
        <taxon>Actinomycetota</taxon>
        <taxon>Thermoleophilia</taxon>
        <taxon>Solirubrobacterales</taxon>
        <taxon>Paraconexibacteraceae</taxon>
        <taxon>Paraconexibacter</taxon>
    </lineage>
</organism>